<dbReference type="GO" id="GO:0006882">
    <property type="term" value="P:intracellular zinc ion homeostasis"/>
    <property type="evidence" value="ECO:0007669"/>
    <property type="project" value="TreeGrafter"/>
</dbReference>
<dbReference type="EMBL" id="JAPXFL010000009">
    <property type="protein sequence ID" value="KAK9501839.1"/>
    <property type="molecule type" value="Genomic_DNA"/>
</dbReference>
<evidence type="ECO:0000313" key="7">
    <source>
        <dbReference type="EMBL" id="KAK9501839.1"/>
    </source>
</evidence>
<keyword evidence="3 6" id="KW-1133">Transmembrane helix</keyword>
<dbReference type="Pfam" id="PF02535">
    <property type="entry name" value="Zip"/>
    <property type="match status" value="1"/>
</dbReference>
<sequence length="227" mass="24752">MFLFCFADVHAHPSLFCGLWVLTGLLVFIIVEKLFAKEDPEKLIEEKQLKEKAKEAVKNNNNLNVTPSDDDAKGKEISGYLNLMANVIDNFTHGLAVGGSFLLSYRVGVLTTLAILVHEVPHEVGDFAILLRAGFSRLEAAKAQIVTASSSLVGACTAVAFSGASDIIEQKTSWILPFTAGGFLHIALVTVLPELVEEKNRWESFKQLSFLILGIGVMGLLTYVIDD</sequence>
<name>A0AAW1CW23_9HEMI</name>
<protein>
    <recommendedName>
        <fullName evidence="9">Zinc transporter ZIP13 homolog</fullName>
    </recommendedName>
</protein>
<comment type="caution">
    <text evidence="7">The sequence shown here is derived from an EMBL/GenBank/DDBJ whole genome shotgun (WGS) entry which is preliminary data.</text>
</comment>
<dbReference type="GO" id="GO:0005385">
    <property type="term" value="F:zinc ion transmembrane transporter activity"/>
    <property type="evidence" value="ECO:0007669"/>
    <property type="project" value="TreeGrafter"/>
</dbReference>
<dbReference type="PANTHER" id="PTHR16950">
    <property type="entry name" value="ZINC TRANSPORTER SLC39A7 HISTIDINE-RICH MEMBRANE PROTEIN KE4"/>
    <property type="match status" value="1"/>
</dbReference>
<evidence type="ECO:0000256" key="1">
    <source>
        <dbReference type="ARBA" id="ARBA00004141"/>
    </source>
</evidence>
<organism evidence="7 8">
    <name type="scientific">Rhynocoris fuscipes</name>
    <dbReference type="NCBI Taxonomy" id="488301"/>
    <lineage>
        <taxon>Eukaryota</taxon>
        <taxon>Metazoa</taxon>
        <taxon>Ecdysozoa</taxon>
        <taxon>Arthropoda</taxon>
        <taxon>Hexapoda</taxon>
        <taxon>Insecta</taxon>
        <taxon>Pterygota</taxon>
        <taxon>Neoptera</taxon>
        <taxon>Paraneoptera</taxon>
        <taxon>Hemiptera</taxon>
        <taxon>Heteroptera</taxon>
        <taxon>Panheteroptera</taxon>
        <taxon>Cimicomorpha</taxon>
        <taxon>Reduviidae</taxon>
        <taxon>Harpactorinae</taxon>
        <taxon>Harpactorini</taxon>
        <taxon>Rhynocoris</taxon>
    </lineage>
</organism>
<evidence type="ECO:0000256" key="2">
    <source>
        <dbReference type="ARBA" id="ARBA00022692"/>
    </source>
</evidence>
<feature type="transmembrane region" description="Helical" evidence="6">
    <location>
        <begin position="145"/>
        <end position="168"/>
    </location>
</feature>
<evidence type="ECO:0008006" key="9">
    <source>
        <dbReference type="Google" id="ProtNLM"/>
    </source>
</evidence>
<accession>A0AAW1CW23</accession>
<feature type="transmembrane region" description="Helical" evidence="6">
    <location>
        <begin position="12"/>
        <end position="31"/>
    </location>
</feature>
<dbReference type="GO" id="GO:0016020">
    <property type="term" value="C:membrane"/>
    <property type="evidence" value="ECO:0007669"/>
    <property type="project" value="UniProtKB-SubCell"/>
</dbReference>
<proteinExistence type="inferred from homology"/>
<dbReference type="InterPro" id="IPR003689">
    <property type="entry name" value="ZIP"/>
</dbReference>
<evidence type="ECO:0000256" key="3">
    <source>
        <dbReference type="ARBA" id="ARBA00022989"/>
    </source>
</evidence>
<keyword evidence="2 6" id="KW-0812">Transmembrane</keyword>
<feature type="transmembrane region" description="Helical" evidence="6">
    <location>
        <begin position="174"/>
        <end position="196"/>
    </location>
</feature>
<dbReference type="PANTHER" id="PTHR16950:SF16">
    <property type="entry name" value="ZINC TRANSPORTER ZIP13"/>
    <property type="match status" value="1"/>
</dbReference>
<comment type="subcellular location">
    <subcellularLocation>
        <location evidence="1">Membrane</location>
        <topology evidence="1">Multi-pass membrane protein</topology>
    </subcellularLocation>
</comment>
<reference evidence="7 8" key="1">
    <citation type="submission" date="2022-12" db="EMBL/GenBank/DDBJ databases">
        <title>Chromosome-level genome assembly of true bugs.</title>
        <authorList>
            <person name="Ma L."/>
            <person name="Li H."/>
        </authorList>
    </citation>
    <scope>NUCLEOTIDE SEQUENCE [LARGE SCALE GENOMIC DNA]</scope>
    <source>
        <strain evidence="7">Lab_2022b</strain>
    </source>
</reference>
<evidence type="ECO:0000313" key="8">
    <source>
        <dbReference type="Proteomes" id="UP001461498"/>
    </source>
</evidence>
<keyword evidence="4 6" id="KW-0472">Membrane</keyword>
<feature type="transmembrane region" description="Helical" evidence="6">
    <location>
        <begin position="208"/>
        <end position="225"/>
    </location>
</feature>
<keyword evidence="8" id="KW-1185">Reference proteome</keyword>
<dbReference type="AlphaFoldDB" id="A0AAW1CW23"/>
<gene>
    <name evidence="7" type="ORF">O3M35_012493</name>
</gene>
<comment type="similarity">
    <text evidence="5">Belongs to the ZIP transporter (TC 2.A.5) family. KE4/Catsup subfamily.</text>
</comment>
<evidence type="ECO:0000256" key="5">
    <source>
        <dbReference type="ARBA" id="ARBA00038485"/>
    </source>
</evidence>
<evidence type="ECO:0000256" key="4">
    <source>
        <dbReference type="ARBA" id="ARBA00023136"/>
    </source>
</evidence>
<dbReference type="Proteomes" id="UP001461498">
    <property type="component" value="Unassembled WGS sequence"/>
</dbReference>
<evidence type="ECO:0000256" key="6">
    <source>
        <dbReference type="SAM" id="Phobius"/>
    </source>
</evidence>